<dbReference type="AlphaFoldDB" id="A0A430QU25"/>
<dbReference type="GO" id="GO:0042709">
    <property type="term" value="C:succinate-CoA ligase complex"/>
    <property type="evidence" value="ECO:0007669"/>
    <property type="project" value="TreeGrafter"/>
</dbReference>
<dbReference type="Gene3D" id="3.30.1490.20">
    <property type="entry name" value="ATP-grasp fold, A domain"/>
    <property type="match status" value="1"/>
</dbReference>
<keyword evidence="2" id="KW-0547">Nucleotide-binding</keyword>
<dbReference type="InterPro" id="IPR013815">
    <property type="entry name" value="ATP_grasp_subdomain_1"/>
</dbReference>
<dbReference type="Pfam" id="PF08442">
    <property type="entry name" value="ATP-grasp_2"/>
    <property type="match status" value="1"/>
</dbReference>
<dbReference type="SUPFAM" id="SSF56059">
    <property type="entry name" value="Glutathione synthetase ATP-binding domain-like"/>
    <property type="match status" value="1"/>
</dbReference>
<evidence type="ECO:0000259" key="3">
    <source>
        <dbReference type="Pfam" id="PF08442"/>
    </source>
</evidence>
<dbReference type="PANTHER" id="PTHR11815:SF1">
    <property type="entry name" value="SUCCINATE--COA LIGASE [ADP-FORMING] SUBUNIT BETA, MITOCHONDRIAL"/>
    <property type="match status" value="1"/>
</dbReference>
<dbReference type="GO" id="GO:0005739">
    <property type="term" value="C:mitochondrion"/>
    <property type="evidence" value="ECO:0007669"/>
    <property type="project" value="TreeGrafter"/>
</dbReference>
<dbReference type="Gene3D" id="3.30.470.20">
    <property type="entry name" value="ATP-grasp fold, B domain"/>
    <property type="match status" value="1"/>
</dbReference>
<dbReference type="GO" id="GO:0006099">
    <property type="term" value="P:tricarboxylic acid cycle"/>
    <property type="evidence" value="ECO:0007669"/>
    <property type="project" value="UniProtKB-UniPathway"/>
</dbReference>
<evidence type="ECO:0000256" key="2">
    <source>
        <dbReference type="ARBA" id="ARBA00022840"/>
    </source>
</evidence>
<dbReference type="STRING" id="6184.A0A430QU25"/>
<evidence type="ECO:0000313" key="4">
    <source>
        <dbReference type="EMBL" id="RTG91205.1"/>
    </source>
</evidence>
<name>A0A430QU25_SCHBO</name>
<dbReference type="UniPathway" id="UPA00223">
    <property type="reaction ID" value="UER00999"/>
</dbReference>
<comment type="caution">
    <text evidence="4">The sequence shown here is derived from an EMBL/GenBank/DDBJ whole genome shotgun (WGS) entry which is preliminary data.</text>
</comment>
<dbReference type="Proteomes" id="UP000290809">
    <property type="component" value="Unassembled WGS sequence"/>
</dbReference>
<dbReference type="GO" id="GO:0004775">
    <property type="term" value="F:succinate-CoA ligase (ADP-forming) activity"/>
    <property type="evidence" value="ECO:0007669"/>
    <property type="project" value="TreeGrafter"/>
</dbReference>
<keyword evidence="5" id="KW-1185">Reference proteome</keyword>
<dbReference type="GO" id="GO:0005524">
    <property type="term" value="F:ATP binding"/>
    <property type="evidence" value="ECO:0007669"/>
    <property type="project" value="UniProtKB-KW"/>
</dbReference>
<organism evidence="4 5">
    <name type="scientific">Schistosoma bovis</name>
    <name type="common">Blood fluke</name>
    <dbReference type="NCBI Taxonomy" id="6184"/>
    <lineage>
        <taxon>Eukaryota</taxon>
        <taxon>Metazoa</taxon>
        <taxon>Spiralia</taxon>
        <taxon>Lophotrochozoa</taxon>
        <taxon>Platyhelminthes</taxon>
        <taxon>Trematoda</taxon>
        <taxon>Digenea</taxon>
        <taxon>Strigeidida</taxon>
        <taxon>Schistosomatoidea</taxon>
        <taxon>Schistosomatidae</taxon>
        <taxon>Schistosoma</taxon>
    </lineage>
</organism>
<feature type="domain" description="ATP-grasp fold succinyl-CoA synthetase-type" evidence="3">
    <location>
        <begin position="2"/>
        <end position="151"/>
    </location>
</feature>
<evidence type="ECO:0000313" key="5">
    <source>
        <dbReference type="Proteomes" id="UP000290809"/>
    </source>
</evidence>
<gene>
    <name evidence="4" type="ORF">DC041_0007937</name>
</gene>
<dbReference type="EMBL" id="QMKO01000420">
    <property type="protein sequence ID" value="RTG91205.1"/>
    <property type="molecule type" value="Genomic_DNA"/>
</dbReference>
<dbReference type="GO" id="GO:0006104">
    <property type="term" value="P:succinyl-CoA metabolic process"/>
    <property type="evidence" value="ECO:0007669"/>
    <property type="project" value="TreeGrafter"/>
</dbReference>
<feature type="non-terminal residue" evidence="4">
    <location>
        <position position="205"/>
    </location>
</feature>
<sequence>MELLKKYEIPVPKFVVVRNVDEVRAACKEFGILPERELENSGETTESTDMVLKAQVLAGGRGKGIWDSGLKGGVKIVYNVEEAVNVANHMLGHRIYTAQTGDTGQLCNTLLACERKYSRREHYLAIVLDRSSGGPVMIGCQQGGVNIEDIALVCMDCKMNFDDNAAFRQKEIFAQRDWSQEDERDVKASKAGLNYIGLDGNIGCL</sequence>
<evidence type="ECO:0000256" key="1">
    <source>
        <dbReference type="ARBA" id="ARBA00022532"/>
    </source>
</evidence>
<keyword evidence="1" id="KW-0816">Tricarboxylic acid cycle</keyword>
<accession>A0A430QU25</accession>
<dbReference type="InterPro" id="IPR013650">
    <property type="entry name" value="ATP-grasp_succ-CoA_synth-type"/>
</dbReference>
<protein>
    <submittedName>
        <fullName evidence="4">Succinyl-CoA synthetase beta subunit</fullName>
    </submittedName>
</protein>
<proteinExistence type="predicted"/>
<reference evidence="4 5" key="1">
    <citation type="journal article" date="2019" name="PLoS Pathog.">
        <title>Genome sequence of the bovine parasite Schistosoma bovis Tanzania.</title>
        <authorList>
            <person name="Oey H."/>
            <person name="Zakrzewski M."/>
            <person name="Gobert G."/>
            <person name="Gravermann K."/>
            <person name="Stoye J."/>
            <person name="Jones M."/>
            <person name="Mcmanus D."/>
            <person name="Krause L."/>
        </authorList>
    </citation>
    <scope>NUCLEOTIDE SEQUENCE [LARGE SCALE GENOMIC DNA]</scope>
    <source>
        <strain evidence="4 5">TAN1997</strain>
    </source>
</reference>
<dbReference type="PANTHER" id="PTHR11815">
    <property type="entry name" value="SUCCINYL-COA SYNTHETASE BETA CHAIN"/>
    <property type="match status" value="1"/>
</dbReference>
<keyword evidence="2" id="KW-0067">ATP-binding</keyword>